<dbReference type="InterPro" id="IPR004045">
    <property type="entry name" value="Glutathione_S-Trfase_N"/>
</dbReference>
<dbReference type="SFLD" id="SFLDG01150">
    <property type="entry name" value="Main.1:_Beta-like"/>
    <property type="match status" value="1"/>
</dbReference>
<dbReference type="InterPro" id="IPR010987">
    <property type="entry name" value="Glutathione-S-Trfase_C-like"/>
</dbReference>
<dbReference type="PROSITE" id="PS50404">
    <property type="entry name" value="GST_NTER"/>
    <property type="match status" value="1"/>
</dbReference>
<dbReference type="CDD" id="cd03188">
    <property type="entry name" value="GST_C_Beta"/>
    <property type="match status" value="1"/>
</dbReference>
<dbReference type="PROSITE" id="PS50405">
    <property type="entry name" value="GST_CTER"/>
    <property type="match status" value="1"/>
</dbReference>
<dbReference type="STRING" id="336566.ABB30_12505"/>
<feature type="domain" description="GST N-terminal" evidence="1">
    <location>
        <begin position="1"/>
        <end position="77"/>
    </location>
</feature>
<dbReference type="InterPro" id="IPR040079">
    <property type="entry name" value="Glutathione_S-Trfase"/>
</dbReference>
<accession>A0A0R0CZC5</accession>
<protein>
    <submittedName>
        <fullName evidence="3">Glutathione S-transferase</fullName>
    </submittedName>
</protein>
<dbReference type="Pfam" id="PF13410">
    <property type="entry name" value="GST_C_2"/>
    <property type="match status" value="1"/>
</dbReference>
<dbReference type="SUPFAM" id="SSF52833">
    <property type="entry name" value="Thioredoxin-like"/>
    <property type="match status" value="1"/>
</dbReference>
<keyword evidence="4" id="KW-1185">Reference proteome</keyword>
<evidence type="ECO:0000313" key="4">
    <source>
        <dbReference type="Proteomes" id="UP000050956"/>
    </source>
</evidence>
<dbReference type="GO" id="GO:0016740">
    <property type="term" value="F:transferase activity"/>
    <property type="evidence" value="ECO:0007669"/>
    <property type="project" value="UniProtKB-KW"/>
</dbReference>
<dbReference type="SFLD" id="SFLDS00019">
    <property type="entry name" value="Glutathione_Transferase_(cytos"/>
    <property type="match status" value="1"/>
</dbReference>
<comment type="caution">
    <text evidence="3">The sequence shown here is derived from an EMBL/GenBank/DDBJ whole genome shotgun (WGS) entry which is preliminary data.</text>
</comment>
<dbReference type="PANTHER" id="PTHR44051">
    <property type="entry name" value="GLUTATHIONE S-TRANSFERASE-RELATED"/>
    <property type="match status" value="1"/>
</dbReference>
<dbReference type="PANTHER" id="PTHR44051:SF8">
    <property type="entry name" value="GLUTATHIONE S-TRANSFERASE GSTA"/>
    <property type="match status" value="1"/>
</dbReference>
<dbReference type="AlphaFoldDB" id="A0A0R0CZC5"/>
<sequence>MKLYSKPGACSLADHIALYWSGLDFSVELVDMATMKSPEYLAFNPAGAVPVLREGDWVLTQNLAILHYIADSAPDKALDGGSDLRTRAEVNRWLAFLNADLHPVYFPIFGSTRYLEDAAVITQTQQHAREKLRTLYQRVEDQLAAGNHWLAGTAKATIADAYLYVTLRWAQGVGVDLSGMDALADLRTRMEADPAVQSALKAEGLA</sequence>
<dbReference type="Pfam" id="PF13409">
    <property type="entry name" value="GST_N_2"/>
    <property type="match status" value="1"/>
</dbReference>
<reference evidence="3 4" key="1">
    <citation type="submission" date="2015-05" db="EMBL/GenBank/DDBJ databases">
        <title>Genome sequencing and analysis of members of genus Stenotrophomonas.</title>
        <authorList>
            <person name="Patil P.P."/>
            <person name="Midha S."/>
            <person name="Patil P.B."/>
        </authorList>
    </citation>
    <scope>NUCLEOTIDE SEQUENCE [LARGE SCALE GENOMIC DNA]</scope>
    <source>
        <strain evidence="3 4">DSM 24757</strain>
    </source>
</reference>
<gene>
    <name evidence="3" type="ORF">ABB30_12505</name>
</gene>
<proteinExistence type="predicted"/>
<dbReference type="InterPro" id="IPR036282">
    <property type="entry name" value="Glutathione-S-Trfase_C_sf"/>
</dbReference>
<dbReference type="SFLD" id="SFLDG00358">
    <property type="entry name" value="Main_(cytGST)"/>
    <property type="match status" value="1"/>
</dbReference>
<dbReference type="EMBL" id="LDJM01000033">
    <property type="protein sequence ID" value="KRG75132.1"/>
    <property type="molecule type" value="Genomic_DNA"/>
</dbReference>
<dbReference type="SUPFAM" id="SSF47616">
    <property type="entry name" value="GST C-terminal domain-like"/>
    <property type="match status" value="1"/>
</dbReference>
<organism evidence="3 4">
    <name type="scientific">Stenotrophomonas ginsengisoli</name>
    <dbReference type="NCBI Taxonomy" id="336566"/>
    <lineage>
        <taxon>Bacteria</taxon>
        <taxon>Pseudomonadati</taxon>
        <taxon>Pseudomonadota</taxon>
        <taxon>Gammaproteobacteria</taxon>
        <taxon>Lysobacterales</taxon>
        <taxon>Lysobacteraceae</taxon>
        <taxon>Stenotrophomonas</taxon>
    </lineage>
</organism>
<evidence type="ECO:0000313" key="3">
    <source>
        <dbReference type="EMBL" id="KRG75132.1"/>
    </source>
</evidence>
<evidence type="ECO:0000259" key="1">
    <source>
        <dbReference type="PROSITE" id="PS50404"/>
    </source>
</evidence>
<dbReference type="Gene3D" id="3.40.30.10">
    <property type="entry name" value="Glutaredoxin"/>
    <property type="match status" value="1"/>
</dbReference>
<dbReference type="InterPro" id="IPR036249">
    <property type="entry name" value="Thioredoxin-like_sf"/>
</dbReference>
<keyword evidence="3" id="KW-0808">Transferase</keyword>
<dbReference type="OrthoDB" id="8772754at2"/>
<dbReference type="RefSeq" id="WP_057638649.1">
    <property type="nucleotide sequence ID" value="NZ_LDJM01000033.1"/>
</dbReference>
<name>A0A0R0CZC5_9GAMM</name>
<dbReference type="Gene3D" id="1.20.1050.10">
    <property type="match status" value="1"/>
</dbReference>
<dbReference type="CDD" id="cd03057">
    <property type="entry name" value="GST_N_Beta"/>
    <property type="match status" value="1"/>
</dbReference>
<feature type="domain" description="GST C-terminal" evidence="2">
    <location>
        <begin position="83"/>
        <end position="206"/>
    </location>
</feature>
<dbReference type="Proteomes" id="UP000050956">
    <property type="component" value="Unassembled WGS sequence"/>
</dbReference>
<evidence type="ECO:0000259" key="2">
    <source>
        <dbReference type="PROSITE" id="PS50405"/>
    </source>
</evidence>
<dbReference type="PATRIC" id="fig|336566.3.peg.2005"/>